<comment type="pathway">
    <text evidence="2 9">Amino-acid biosynthesis; L-histidine biosynthesis; L-histidine from 5-phospho-alpha-D-ribose 1-diphosphate: step 1/9.</text>
</comment>
<dbReference type="EMBL" id="JACOQH010000002">
    <property type="protein sequence ID" value="MBC5753197.1"/>
    <property type="molecule type" value="Genomic_DNA"/>
</dbReference>
<reference evidence="11 12" key="1">
    <citation type="submission" date="2020-08" db="EMBL/GenBank/DDBJ databases">
        <title>Genome public.</title>
        <authorList>
            <person name="Liu C."/>
            <person name="Sun Q."/>
        </authorList>
    </citation>
    <scope>NUCLEOTIDE SEQUENCE [LARGE SCALE GENOMIC DNA]</scope>
    <source>
        <strain evidence="11 12">BX0805</strain>
    </source>
</reference>
<gene>
    <name evidence="9 11" type="primary">hisZ</name>
    <name evidence="11" type="ORF">H8Z76_03990</name>
</gene>
<dbReference type="CDD" id="cd00773">
    <property type="entry name" value="HisRS-like_core"/>
    <property type="match status" value="1"/>
</dbReference>
<dbReference type="Pfam" id="PF13393">
    <property type="entry name" value="tRNA-synt_His"/>
    <property type="match status" value="1"/>
</dbReference>
<comment type="similarity">
    <text evidence="3 9">Belongs to the class-II aminoacyl-tRNA synthetase family. HisZ subfamily.</text>
</comment>
<dbReference type="HAMAP" id="MF_00125">
    <property type="entry name" value="HisZ"/>
    <property type="match status" value="1"/>
</dbReference>
<dbReference type="PIRSF" id="PIRSF001549">
    <property type="entry name" value="His-tRNA_synth"/>
    <property type="match status" value="1"/>
</dbReference>
<dbReference type="PANTHER" id="PTHR43707:SF6">
    <property type="entry name" value="ATP PHOSPHORIBOSYLTRANSFERASE REGULATORY SUBUNIT"/>
    <property type="match status" value="1"/>
</dbReference>
<sequence length="397" mass="44753">MRQQLLHTPEGVRDIYNGECEKKMVLQDHLRSTLKNYGYHFIETPTFEFFDIFGKEIGTIPSRELYKFFDREGNTLVLRPDMTPSIARCAVKYYMDEDLPIRLCYMGNTFINNNSYQGRLKENTQLGAELIGADSVDADAEIIAMAVECLLTSGLKEFQLGIGHVGFLQGLMDAAGLDEEREEELKDLISNKNFFGVEEFVANLSLAPELKQMFGKIGTFYNSAEDLAEVKQLAAGYDKILHALERLEKLDEVLKLYGVDKYVSYELSVISKYHYYTGIIFAGYTFGSGEPIVKGGRYDALLTHFGKESPAIGFAVVIDQLLAALSRQKIEVETKNETQLLVYDEAHKKESIEQAGALRKKGKAVELIPYDTAHAKADYEAYAKRTGITHITYKIGE</sequence>
<dbReference type="InterPro" id="IPR004516">
    <property type="entry name" value="HisRS/HisZ"/>
</dbReference>
<feature type="domain" description="Class II Histidinyl-tRNA synthetase (HisRS)-like catalytic core" evidence="10">
    <location>
        <begin position="11"/>
        <end position="321"/>
    </location>
</feature>
<keyword evidence="7 9" id="KW-0368">Histidine biosynthesis</keyword>
<dbReference type="Proteomes" id="UP000621540">
    <property type="component" value="Unassembled WGS sequence"/>
</dbReference>
<keyword evidence="6 9" id="KW-0028">Amino-acid biosynthesis</keyword>
<keyword evidence="11" id="KW-0808">Transferase</keyword>
<comment type="subunit">
    <text evidence="9">Heteromultimer composed of HisG and HisZ subunits.</text>
</comment>
<dbReference type="PANTHER" id="PTHR43707">
    <property type="entry name" value="HISTIDYL-TRNA SYNTHETASE"/>
    <property type="match status" value="1"/>
</dbReference>
<organism evidence="11 12">
    <name type="scientific">Roseburia yibonii</name>
    <dbReference type="NCBI Taxonomy" id="2763063"/>
    <lineage>
        <taxon>Bacteria</taxon>
        <taxon>Bacillati</taxon>
        <taxon>Bacillota</taxon>
        <taxon>Clostridia</taxon>
        <taxon>Lachnospirales</taxon>
        <taxon>Lachnospiraceae</taxon>
        <taxon>Roseburia</taxon>
    </lineage>
</organism>
<name>A0ABR7I8E0_9FIRM</name>
<dbReference type="SUPFAM" id="SSF55681">
    <property type="entry name" value="Class II aaRS and biotin synthetases"/>
    <property type="match status" value="1"/>
</dbReference>
<dbReference type="NCBIfam" id="TIGR00443">
    <property type="entry name" value="hisZ_biosyn_reg"/>
    <property type="match status" value="1"/>
</dbReference>
<dbReference type="InterPro" id="IPR045864">
    <property type="entry name" value="aa-tRNA-synth_II/BPL/LPL"/>
</dbReference>
<evidence type="ECO:0000259" key="10">
    <source>
        <dbReference type="Pfam" id="PF13393"/>
    </source>
</evidence>
<keyword evidence="12" id="KW-1185">Reference proteome</keyword>
<dbReference type="InterPro" id="IPR004517">
    <property type="entry name" value="HisZ"/>
</dbReference>
<evidence type="ECO:0000256" key="8">
    <source>
        <dbReference type="ARBA" id="ARBA00025246"/>
    </source>
</evidence>
<evidence type="ECO:0000313" key="11">
    <source>
        <dbReference type="EMBL" id="MBC5753197.1"/>
    </source>
</evidence>
<evidence type="ECO:0000256" key="1">
    <source>
        <dbReference type="ARBA" id="ARBA00004496"/>
    </source>
</evidence>
<accession>A0ABR7I8E0</accession>
<keyword evidence="5 9" id="KW-0963">Cytoplasm</keyword>
<comment type="function">
    <text evidence="8 9">Required for the first step of histidine biosynthesis. May allow the feedback regulation of ATP phosphoribosyltransferase activity by histidine.</text>
</comment>
<comment type="miscellaneous">
    <text evidence="9">This function is generally fulfilled by the C-terminal part of HisG, which is missing in some bacteria such as this one.</text>
</comment>
<evidence type="ECO:0000256" key="5">
    <source>
        <dbReference type="ARBA" id="ARBA00022490"/>
    </source>
</evidence>
<comment type="caution">
    <text evidence="11">The sequence shown here is derived from an EMBL/GenBank/DDBJ whole genome shotgun (WGS) entry which is preliminary data.</text>
</comment>
<dbReference type="RefSeq" id="WP_022515795.1">
    <property type="nucleotide sequence ID" value="NZ_JACOQH010000002.1"/>
</dbReference>
<protein>
    <recommendedName>
        <fullName evidence="4 9">ATP phosphoribosyltransferase regulatory subunit</fullName>
    </recommendedName>
</protein>
<dbReference type="Gene3D" id="3.30.930.10">
    <property type="entry name" value="Bira Bifunctional Protein, Domain 2"/>
    <property type="match status" value="1"/>
</dbReference>
<comment type="subcellular location">
    <subcellularLocation>
        <location evidence="1 9">Cytoplasm</location>
    </subcellularLocation>
</comment>
<evidence type="ECO:0000256" key="9">
    <source>
        <dbReference type="HAMAP-Rule" id="MF_00125"/>
    </source>
</evidence>
<evidence type="ECO:0000256" key="6">
    <source>
        <dbReference type="ARBA" id="ARBA00022605"/>
    </source>
</evidence>
<evidence type="ECO:0000313" key="12">
    <source>
        <dbReference type="Proteomes" id="UP000621540"/>
    </source>
</evidence>
<keyword evidence="11" id="KW-0328">Glycosyltransferase</keyword>
<dbReference type="InterPro" id="IPR041715">
    <property type="entry name" value="HisRS-like_core"/>
</dbReference>
<evidence type="ECO:0000256" key="4">
    <source>
        <dbReference type="ARBA" id="ARBA00020397"/>
    </source>
</evidence>
<dbReference type="GO" id="GO:0016757">
    <property type="term" value="F:glycosyltransferase activity"/>
    <property type="evidence" value="ECO:0007669"/>
    <property type="project" value="UniProtKB-KW"/>
</dbReference>
<evidence type="ECO:0000256" key="7">
    <source>
        <dbReference type="ARBA" id="ARBA00023102"/>
    </source>
</evidence>
<proteinExistence type="inferred from homology"/>
<evidence type="ECO:0000256" key="3">
    <source>
        <dbReference type="ARBA" id="ARBA00005539"/>
    </source>
</evidence>
<evidence type="ECO:0000256" key="2">
    <source>
        <dbReference type="ARBA" id="ARBA00004667"/>
    </source>
</evidence>